<feature type="domain" description="HNH nuclease" evidence="1">
    <location>
        <begin position="204"/>
        <end position="255"/>
    </location>
</feature>
<evidence type="ECO:0000313" key="3">
    <source>
        <dbReference type="Proteomes" id="UP000002943"/>
    </source>
</evidence>
<comment type="caution">
    <text evidence="2">The sequence shown here is derived from an EMBL/GenBank/DDBJ whole genome shotgun (WGS) entry which is preliminary data.</text>
</comment>
<dbReference type="eggNOG" id="COG3440">
    <property type="taxonomic scope" value="Bacteria"/>
</dbReference>
<dbReference type="OrthoDB" id="529575at2"/>
<accession>E3BJZ0</accession>
<dbReference type="AlphaFoldDB" id="E3BJZ0"/>
<protein>
    <recommendedName>
        <fullName evidence="1">HNH nuclease domain-containing protein</fullName>
    </recommendedName>
</protein>
<proteinExistence type="predicted"/>
<evidence type="ECO:0000313" key="2">
    <source>
        <dbReference type="EMBL" id="EFP96618.1"/>
    </source>
</evidence>
<dbReference type="RefSeq" id="WP_009601344.1">
    <property type="nucleotide sequence ID" value="NZ_AEIU01000072.1"/>
</dbReference>
<keyword evidence="3" id="KW-1185">Reference proteome</keyword>
<gene>
    <name evidence="2" type="ORF">VIBC2010_09847</name>
</gene>
<dbReference type="Proteomes" id="UP000002943">
    <property type="component" value="Unassembled WGS sequence"/>
</dbReference>
<organism evidence="2 3">
    <name type="scientific">Vibrio caribbeanicus ATCC BAA-2122</name>
    <dbReference type="NCBI Taxonomy" id="796620"/>
    <lineage>
        <taxon>Bacteria</taxon>
        <taxon>Pseudomonadati</taxon>
        <taxon>Pseudomonadota</taxon>
        <taxon>Gammaproteobacteria</taxon>
        <taxon>Vibrionales</taxon>
        <taxon>Vibrionaceae</taxon>
        <taxon>Vibrio</taxon>
    </lineage>
</organism>
<name>E3BJZ0_9VIBR</name>
<dbReference type="Pfam" id="PF13391">
    <property type="entry name" value="HNH_2"/>
    <property type="match status" value="1"/>
</dbReference>
<dbReference type="EMBL" id="AEIU01000072">
    <property type="protein sequence ID" value="EFP96618.1"/>
    <property type="molecule type" value="Genomic_DNA"/>
</dbReference>
<dbReference type="InterPro" id="IPR003615">
    <property type="entry name" value="HNH_nuc"/>
</dbReference>
<reference evidence="2 3" key="1">
    <citation type="journal article" date="2012" name="Int. J. Syst. Evol. Microbiol.">
        <title>Vibrio caribbeanicus sp. nov., isolated from the marine sponge Scleritoderma cyanea.</title>
        <authorList>
            <person name="Hoffmann M."/>
            <person name="Monday S.R."/>
            <person name="Allard M.W."/>
            <person name="Strain E.A."/>
            <person name="Whittaker P."/>
            <person name="Naum M."/>
            <person name="McCarthy P.J."/>
            <person name="Lopez J.V."/>
            <person name="Fischer M."/>
            <person name="Brown E.W."/>
        </authorList>
    </citation>
    <scope>NUCLEOTIDE SEQUENCE [LARGE SCALE GENOMIC DNA]</scope>
    <source>
        <strain evidence="2 3">ATCC BAA-2122</strain>
    </source>
</reference>
<sequence>MYWWVNHKQTHDEEIKGGYIWSPKKNNNGARNQSYDNMKRTRVGDIIFSFANAKIQAIGEVVEPCSSAQKPADFGEKGNYWSDVGWLVKIEWHKLESPFRPKDHIERIKSFLPEKYSPIQKSGNGNQGCYLAEIGKDLSDHLIRLANIKYAPSDAPLNRSLDNQIREGDESFDEITETDQVREVIVRKVQGKYRTNLEHIESCCRVTGLADKSFLVASHAKPWVKSIHKEKIDGNNGLLLSPHIDKLFDKGWISFRQDGEMLVKEQRVLRVLEIWGIEYPQNVGSFSDEQEVYLSYHRELYRFE</sequence>
<evidence type="ECO:0000259" key="1">
    <source>
        <dbReference type="Pfam" id="PF13391"/>
    </source>
</evidence>